<dbReference type="HAMAP" id="MF_00104">
    <property type="entry name" value="RNase_III"/>
    <property type="match status" value="1"/>
</dbReference>
<evidence type="ECO:0000256" key="15">
    <source>
        <dbReference type="HAMAP-Rule" id="MF_00104"/>
    </source>
</evidence>
<comment type="catalytic activity">
    <reaction evidence="1 15">
        <text>Endonucleolytic cleavage to 5'-phosphomonoester.</text>
        <dbReference type="EC" id="3.1.26.3"/>
    </reaction>
</comment>
<dbReference type="Gene3D" id="1.10.1520.10">
    <property type="entry name" value="Ribonuclease III domain"/>
    <property type="match status" value="1"/>
</dbReference>
<dbReference type="Pfam" id="PF14622">
    <property type="entry name" value="Ribonucleas_3_3"/>
    <property type="match status" value="1"/>
</dbReference>
<dbReference type="PROSITE" id="PS00517">
    <property type="entry name" value="RNASE_3_1"/>
    <property type="match status" value="1"/>
</dbReference>
<dbReference type="GO" id="GO:0004525">
    <property type="term" value="F:ribonuclease III activity"/>
    <property type="evidence" value="ECO:0007669"/>
    <property type="project" value="UniProtKB-UniRule"/>
</dbReference>
<dbReference type="GO" id="GO:0006364">
    <property type="term" value="P:rRNA processing"/>
    <property type="evidence" value="ECO:0007669"/>
    <property type="project" value="UniProtKB-UniRule"/>
</dbReference>
<evidence type="ECO:0000256" key="13">
    <source>
        <dbReference type="ARBA" id="ARBA00022842"/>
    </source>
</evidence>
<dbReference type="NCBIfam" id="TIGR02191">
    <property type="entry name" value="RNaseIII"/>
    <property type="match status" value="1"/>
</dbReference>
<dbReference type="Proteomes" id="UP000176645">
    <property type="component" value="Unassembled WGS sequence"/>
</dbReference>
<dbReference type="AlphaFoldDB" id="A0A1G1WGU2"/>
<keyword evidence="9 15" id="KW-0540">Nuclease</keyword>
<dbReference type="PANTHER" id="PTHR11207">
    <property type="entry name" value="RIBONUCLEASE III"/>
    <property type="match status" value="1"/>
</dbReference>
<evidence type="ECO:0000256" key="10">
    <source>
        <dbReference type="ARBA" id="ARBA00022723"/>
    </source>
</evidence>
<dbReference type="SMART" id="SM00358">
    <property type="entry name" value="DSRM"/>
    <property type="match status" value="1"/>
</dbReference>
<keyword evidence="15" id="KW-0699">rRNA-binding</keyword>
<feature type="binding site" evidence="15">
    <location>
        <position position="47"/>
    </location>
    <ligand>
        <name>Mg(2+)</name>
        <dbReference type="ChEBI" id="CHEBI:18420"/>
    </ligand>
</feature>
<evidence type="ECO:0000259" key="18">
    <source>
        <dbReference type="PROSITE" id="PS50142"/>
    </source>
</evidence>
<evidence type="ECO:0000256" key="9">
    <source>
        <dbReference type="ARBA" id="ARBA00022722"/>
    </source>
</evidence>
<comment type="cofactor">
    <cofactor evidence="15">
        <name>Mg(2+)</name>
        <dbReference type="ChEBI" id="CHEBI:18420"/>
    </cofactor>
</comment>
<dbReference type="PANTHER" id="PTHR11207:SF0">
    <property type="entry name" value="RIBONUCLEASE 3"/>
    <property type="match status" value="1"/>
</dbReference>
<dbReference type="GO" id="GO:0005737">
    <property type="term" value="C:cytoplasm"/>
    <property type="evidence" value="ECO:0007669"/>
    <property type="project" value="UniProtKB-SubCell"/>
</dbReference>
<comment type="subunit">
    <text evidence="4 15">Homodimer.</text>
</comment>
<dbReference type="CDD" id="cd10845">
    <property type="entry name" value="DSRM_RNAse_III_family"/>
    <property type="match status" value="1"/>
</dbReference>
<feature type="domain" description="DRBM" evidence="17">
    <location>
        <begin position="161"/>
        <end position="230"/>
    </location>
</feature>
<dbReference type="GO" id="GO:0008033">
    <property type="term" value="P:tRNA processing"/>
    <property type="evidence" value="ECO:0007669"/>
    <property type="project" value="UniProtKB-KW"/>
</dbReference>
<feature type="domain" description="RNase III" evidence="18">
    <location>
        <begin position="5"/>
        <end position="134"/>
    </location>
</feature>
<evidence type="ECO:0000256" key="11">
    <source>
        <dbReference type="ARBA" id="ARBA00022759"/>
    </source>
</evidence>
<dbReference type="SUPFAM" id="SSF54768">
    <property type="entry name" value="dsRNA-binding domain-like"/>
    <property type="match status" value="1"/>
</dbReference>
<dbReference type="GO" id="GO:0006397">
    <property type="term" value="P:mRNA processing"/>
    <property type="evidence" value="ECO:0007669"/>
    <property type="project" value="UniProtKB-UniRule"/>
</dbReference>
<keyword evidence="5 15" id="KW-0963">Cytoplasm</keyword>
<dbReference type="SUPFAM" id="SSF69065">
    <property type="entry name" value="RNase III domain-like"/>
    <property type="match status" value="1"/>
</dbReference>
<comment type="caution">
    <text evidence="19">The sequence shown here is derived from an EMBL/GenBank/DDBJ whole genome shotgun (WGS) entry which is preliminary data.</text>
</comment>
<keyword evidence="10 15" id="KW-0479">Metal-binding</keyword>
<proteinExistence type="inferred from homology"/>
<dbReference type="Gene3D" id="3.30.160.20">
    <property type="match status" value="1"/>
</dbReference>
<evidence type="ECO:0000256" key="4">
    <source>
        <dbReference type="ARBA" id="ARBA00011738"/>
    </source>
</evidence>
<dbReference type="FunFam" id="3.30.160.20:FF:000003">
    <property type="entry name" value="Ribonuclease 3"/>
    <property type="match status" value="1"/>
</dbReference>
<dbReference type="GO" id="GO:0003725">
    <property type="term" value="F:double-stranded RNA binding"/>
    <property type="evidence" value="ECO:0007669"/>
    <property type="project" value="TreeGrafter"/>
</dbReference>
<feature type="binding site" evidence="15">
    <location>
        <position position="123"/>
    </location>
    <ligand>
        <name>Mg(2+)</name>
        <dbReference type="ChEBI" id="CHEBI:18420"/>
    </ligand>
</feature>
<keyword evidence="12 15" id="KW-0378">Hydrolase</keyword>
<keyword evidence="7 15" id="KW-0507">mRNA processing</keyword>
<evidence type="ECO:0000256" key="1">
    <source>
        <dbReference type="ARBA" id="ARBA00000109"/>
    </source>
</evidence>
<dbReference type="InterPro" id="IPR011907">
    <property type="entry name" value="RNase_III"/>
</dbReference>
<evidence type="ECO:0000256" key="6">
    <source>
        <dbReference type="ARBA" id="ARBA00022552"/>
    </source>
</evidence>
<feature type="active site" evidence="15">
    <location>
        <position position="51"/>
    </location>
</feature>
<keyword evidence="14 15" id="KW-0694">RNA-binding</keyword>
<feature type="active site" evidence="15">
    <location>
        <position position="123"/>
    </location>
</feature>
<comment type="function">
    <text evidence="15">Digests double-stranded RNA. Involved in the processing of primary rRNA transcript to yield the immediate precursors to the large and small rRNAs (23S and 16S). Processes some mRNAs, and tRNAs when they are encoded in the rRNA operon. Processes pre-crRNA and tracrRNA of type II CRISPR loci if present in the organism.</text>
</comment>
<evidence type="ECO:0000256" key="2">
    <source>
        <dbReference type="ARBA" id="ARBA00004496"/>
    </source>
</evidence>
<keyword evidence="8 15" id="KW-0819">tRNA processing</keyword>
<name>A0A1G1WGU2_9BACT</name>
<evidence type="ECO:0000313" key="20">
    <source>
        <dbReference type="Proteomes" id="UP000176645"/>
    </source>
</evidence>
<organism evidence="19 20">
    <name type="scientific">Candidatus Woykebacteria bacterium RBG_19FT_COMBO_43_10</name>
    <dbReference type="NCBI Taxonomy" id="1802598"/>
    <lineage>
        <taxon>Bacteria</taxon>
        <taxon>Candidatus Woykeibacteriota</taxon>
    </lineage>
</organism>
<dbReference type="GO" id="GO:0010468">
    <property type="term" value="P:regulation of gene expression"/>
    <property type="evidence" value="ECO:0007669"/>
    <property type="project" value="TreeGrafter"/>
</dbReference>
<dbReference type="GO" id="GO:0042802">
    <property type="term" value="F:identical protein binding"/>
    <property type="evidence" value="ECO:0007669"/>
    <property type="project" value="UniProtKB-ARBA"/>
</dbReference>
<dbReference type="InterPro" id="IPR036389">
    <property type="entry name" value="RNase_III_sf"/>
</dbReference>
<keyword evidence="11 15" id="KW-0255">Endonuclease</keyword>
<evidence type="ECO:0000313" key="19">
    <source>
        <dbReference type="EMBL" id="OGY26821.1"/>
    </source>
</evidence>
<evidence type="ECO:0000256" key="8">
    <source>
        <dbReference type="ARBA" id="ARBA00022694"/>
    </source>
</evidence>
<dbReference type="CDD" id="cd00593">
    <property type="entry name" value="RIBOc"/>
    <property type="match status" value="1"/>
</dbReference>
<dbReference type="FunFam" id="1.10.1520.10:FF:000001">
    <property type="entry name" value="Ribonuclease 3"/>
    <property type="match status" value="1"/>
</dbReference>
<keyword evidence="6 15" id="KW-0698">rRNA processing</keyword>
<evidence type="ECO:0000256" key="5">
    <source>
        <dbReference type="ARBA" id="ARBA00022490"/>
    </source>
</evidence>
<dbReference type="PROSITE" id="PS50142">
    <property type="entry name" value="RNASE_3_2"/>
    <property type="match status" value="1"/>
</dbReference>
<gene>
    <name evidence="15" type="primary">rnc</name>
    <name evidence="19" type="ORF">A2Z42_03310</name>
</gene>
<keyword evidence="13 15" id="KW-0460">Magnesium</keyword>
<dbReference type="EC" id="3.1.26.3" evidence="15"/>
<dbReference type="PROSITE" id="PS50137">
    <property type="entry name" value="DS_RBD"/>
    <property type="match status" value="1"/>
</dbReference>
<dbReference type="InterPro" id="IPR000999">
    <property type="entry name" value="RNase_III_dom"/>
</dbReference>
<evidence type="ECO:0000256" key="16">
    <source>
        <dbReference type="SAM" id="MobiDB-lite"/>
    </source>
</evidence>
<dbReference type="GO" id="GO:0046872">
    <property type="term" value="F:metal ion binding"/>
    <property type="evidence" value="ECO:0007669"/>
    <property type="project" value="UniProtKB-KW"/>
</dbReference>
<feature type="region of interest" description="Disordered" evidence="16">
    <location>
        <begin position="208"/>
        <end position="232"/>
    </location>
</feature>
<evidence type="ECO:0000256" key="12">
    <source>
        <dbReference type="ARBA" id="ARBA00022801"/>
    </source>
</evidence>
<evidence type="ECO:0000256" key="14">
    <source>
        <dbReference type="ARBA" id="ARBA00022884"/>
    </source>
</evidence>
<accession>A0A1G1WGU2</accession>
<dbReference type="EMBL" id="MHCU01000055">
    <property type="protein sequence ID" value="OGY26821.1"/>
    <property type="molecule type" value="Genomic_DNA"/>
</dbReference>
<comment type="subcellular location">
    <subcellularLocation>
        <location evidence="2 15">Cytoplasm</location>
    </subcellularLocation>
</comment>
<reference evidence="19 20" key="1">
    <citation type="journal article" date="2016" name="Nat. Commun.">
        <title>Thousands of microbial genomes shed light on interconnected biogeochemical processes in an aquifer system.</title>
        <authorList>
            <person name="Anantharaman K."/>
            <person name="Brown C.T."/>
            <person name="Hug L.A."/>
            <person name="Sharon I."/>
            <person name="Castelle C.J."/>
            <person name="Probst A.J."/>
            <person name="Thomas B.C."/>
            <person name="Singh A."/>
            <person name="Wilkins M.J."/>
            <person name="Karaoz U."/>
            <person name="Brodie E.L."/>
            <person name="Williams K.H."/>
            <person name="Hubbard S.S."/>
            <person name="Banfield J.F."/>
        </authorList>
    </citation>
    <scope>NUCLEOTIDE SEQUENCE [LARGE SCALE GENOMIC DNA]</scope>
</reference>
<dbReference type="SMART" id="SM00535">
    <property type="entry name" value="RIBOc"/>
    <property type="match status" value="1"/>
</dbReference>
<evidence type="ECO:0000259" key="17">
    <source>
        <dbReference type="PROSITE" id="PS50137"/>
    </source>
</evidence>
<sequence>MEPNLGNLETSLKLKFKNKDLLKNAFIHRSYLNEHPEVAIPHNERLEFLGDAVLGLIVSEHLFNKYPNHPEGDLTNFRSSLVNARTLSTAAANLELGQYLYLSKGEESTGGRARQYILANTFEALVGAIYIDQGLSSTKKFVEKFLLIYLADIIDKKLYKDFKSLLQEKSQEQLGVTPSYRIVEEKGPDHAKIFRTAVYLNNKKISTGNGNSKQAAEQQAAKQALETWSKKN</sequence>
<dbReference type="InterPro" id="IPR014720">
    <property type="entry name" value="dsRBD_dom"/>
</dbReference>
<feature type="binding site" evidence="15">
    <location>
        <position position="120"/>
    </location>
    <ligand>
        <name>Mg(2+)</name>
        <dbReference type="ChEBI" id="CHEBI:18420"/>
    </ligand>
</feature>
<protein>
    <recommendedName>
        <fullName evidence="15">Ribonuclease 3</fullName>
        <ecNumber evidence="15">3.1.26.3</ecNumber>
    </recommendedName>
    <alternativeName>
        <fullName evidence="15">Ribonuclease III</fullName>
        <shortName evidence="15">RNase III</shortName>
    </alternativeName>
</protein>
<evidence type="ECO:0000256" key="7">
    <source>
        <dbReference type="ARBA" id="ARBA00022664"/>
    </source>
</evidence>
<dbReference type="Pfam" id="PF00035">
    <property type="entry name" value="dsrm"/>
    <property type="match status" value="1"/>
</dbReference>
<dbReference type="GO" id="GO:0019843">
    <property type="term" value="F:rRNA binding"/>
    <property type="evidence" value="ECO:0007669"/>
    <property type="project" value="UniProtKB-KW"/>
</dbReference>
<evidence type="ECO:0000256" key="3">
    <source>
        <dbReference type="ARBA" id="ARBA00010183"/>
    </source>
</evidence>
<feature type="compositionally biased region" description="Low complexity" evidence="16">
    <location>
        <begin position="213"/>
        <end position="224"/>
    </location>
</feature>
<comment type="similarity">
    <text evidence="3">Belongs to the ribonuclease III family.</text>
</comment>